<feature type="transmembrane region" description="Helical" evidence="8">
    <location>
        <begin position="422"/>
        <end position="442"/>
    </location>
</feature>
<dbReference type="Pfam" id="PF03023">
    <property type="entry name" value="MurJ"/>
    <property type="match status" value="1"/>
</dbReference>
<feature type="transmembrane region" description="Helical" evidence="8">
    <location>
        <begin position="162"/>
        <end position="183"/>
    </location>
</feature>
<keyword evidence="8 9" id="KW-0813">Transport</keyword>
<evidence type="ECO:0000313" key="10">
    <source>
        <dbReference type="EMBL" id="TMQ69426.1"/>
    </source>
</evidence>
<dbReference type="GO" id="GO:0034204">
    <property type="term" value="P:lipid translocation"/>
    <property type="evidence" value="ECO:0007669"/>
    <property type="project" value="TreeGrafter"/>
</dbReference>
<keyword evidence="3 8" id="KW-0812">Transmembrane</keyword>
<dbReference type="GO" id="GO:0005886">
    <property type="term" value="C:plasma membrane"/>
    <property type="evidence" value="ECO:0007669"/>
    <property type="project" value="UniProtKB-SubCell"/>
</dbReference>
<dbReference type="PANTHER" id="PTHR47019">
    <property type="entry name" value="LIPID II FLIPPASE MURJ"/>
    <property type="match status" value="1"/>
</dbReference>
<keyword evidence="5 8" id="KW-0573">Peptidoglycan synthesis</keyword>
<evidence type="ECO:0000256" key="5">
    <source>
        <dbReference type="ARBA" id="ARBA00022984"/>
    </source>
</evidence>
<accession>A0A538U0J5</accession>
<dbReference type="PANTHER" id="PTHR47019:SF1">
    <property type="entry name" value="LIPID II FLIPPASE MURJ"/>
    <property type="match status" value="1"/>
</dbReference>
<keyword evidence="7 8" id="KW-0472">Membrane</keyword>
<dbReference type="InterPro" id="IPR004268">
    <property type="entry name" value="MurJ"/>
</dbReference>
<evidence type="ECO:0000256" key="7">
    <source>
        <dbReference type="ARBA" id="ARBA00023136"/>
    </source>
</evidence>
<dbReference type="GO" id="GO:0071555">
    <property type="term" value="P:cell wall organization"/>
    <property type="evidence" value="ECO:0007669"/>
    <property type="project" value="UniProtKB-UniRule"/>
</dbReference>
<proteinExistence type="inferred from homology"/>
<dbReference type="GO" id="GO:0009252">
    <property type="term" value="P:peptidoglycan biosynthetic process"/>
    <property type="evidence" value="ECO:0007669"/>
    <property type="project" value="UniProtKB-UniRule"/>
</dbReference>
<dbReference type="EMBL" id="VBPB01000311">
    <property type="protein sequence ID" value="TMQ69426.1"/>
    <property type="molecule type" value="Genomic_DNA"/>
</dbReference>
<dbReference type="UniPathway" id="UPA00219"/>
<comment type="similarity">
    <text evidence="8 9">Belongs to the MurJ/MviN family.</text>
</comment>
<evidence type="ECO:0000256" key="9">
    <source>
        <dbReference type="PIRNR" id="PIRNR002869"/>
    </source>
</evidence>
<evidence type="ECO:0000313" key="11">
    <source>
        <dbReference type="Proteomes" id="UP000319771"/>
    </source>
</evidence>
<dbReference type="GO" id="GO:0008360">
    <property type="term" value="P:regulation of cell shape"/>
    <property type="evidence" value="ECO:0007669"/>
    <property type="project" value="UniProtKB-UniRule"/>
</dbReference>
<reference evidence="10 11" key="1">
    <citation type="journal article" date="2019" name="Nat. Microbiol.">
        <title>Mediterranean grassland soil C-N compound turnover is dependent on rainfall and depth, and is mediated by genomically divergent microorganisms.</title>
        <authorList>
            <person name="Diamond S."/>
            <person name="Andeer P.F."/>
            <person name="Li Z."/>
            <person name="Crits-Christoph A."/>
            <person name="Burstein D."/>
            <person name="Anantharaman K."/>
            <person name="Lane K.R."/>
            <person name="Thomas B.C."/>
            <person name="Pan C."/>
            <person name="Northen T.R."/>
            <person name="Banfield J.F."/>
        </authorList>
    </citation>
    <scope>NUCLEOTIDE SEQUENCE [LARGE SCALE GENOMIC DNA]</scope>
    <source>
        <strain evidence="10">WS_11</strain>
    </source>
</reference>
<feature type="transmembrane region" description="Helical" evidence="8">
    <location>
        <begin position="237"/>
        <end position="262"/>
    </location>
</feature>
<feature type="transmembrane region" description="Helical" evidence="8">
    <location>
        <begin position="390"/>
        <end position="410"/>
    </location>
</feature>
<organism evidence="10 11">
    <name type="scientific">Eiseniibacteriota bacterium</name>
    <dbReference type="NCBI Taxonomy" id="2212470"/>
    <lineage>
        <taxon>Bacteria</taxon>
        <taxon>Candidatus Eiseniibacteriota</taxon>
    </lineage>
</organism>
<dbReference type="PRINTS" id="PR01806">
    <property type="entry name" value="VIRFACTRMVIN"/>
</dbReference>
<comment type="pathway">
    <text evidence="8">Cell wall biogenesis; peptidoglycan biosynthesis.</text>
</comment>
<comment type="caution">
    <text evidence="10">The sequence shown here is derived from an EMBL/GenBank/DDBJ whole genome shotgun (WGS) entry which is preliminary data.</text>
</comment>
<feature type="transmembrane region" description="Helical" evidence="8">
    <location>
        <begin position="282"/>
        <end position="300"/>
    </location>
</feature>
<feature type="transmembrane region" description="Helical" evidence="8">
    <location>
        <begin position="95"/>
        <end position="117"/>
    </location>
</feature>
<evidence type="ECO:0000256" key="3">
    <source>
        <dbReference type="ARBA" id="ARBA00022692"/>
    </source>
</evidence>
<evidence type="ECO:0000256" key="4">
    <source>
        <dbReference type="ARBA" id="ARBA00022960"/>
    </source>
</evidence>
<protein>
    <recommendedName>
        <fullName evidence="8">Probable lipid II flippase MurJ</fullName>
    </recommendedName>
</protein>
<keyword evidence="4 8" id="KW-0133">Cell shape</keyword>
<dbReference type="GO" id="GO:0015648">
    <property type="term" value="F:lipid-linked peptidoglycan transporter activity"/>
    <property type="evidence" value="ECO:0007669"/>
    <property type="project" value="UniProtKB-UniRule"/>
</dbReference>
<dbReference type="HAMAP" id="MF_02078">
    <property type="entry name" value="MurJ_MviN"/>
    <property type="match status" value="1"/>
</dbReference>
<dbReference type="Proteomes" id="UP000319771">
    <property type="component" value="Unassembled WGS sequence"/>
</dbReference>
<feature type="transmembrane region" description="Helical" evidence="8">
    <location>
        <begin position="321"/>
        <end position="345"/>
    </location>
</feature>
<feature type="transmembrane region" description="Helical" evidence="8">
    <location>
        <begin position="195"/>
        <end position="216"/>
    </location>
</feature>
<evidence type="ECO:0000256" key="1">
    <source>
        <dbReference type="ARBA" id="ARBA00004651"/>
    </source>
</evidence>
<comment type="subcellular location">
    <subcellularLocation>
        <location evidence="1 8">Cell membrane</location>
        <topology evidence="1 8">Multi-pass membrane protein</topology>
    </subcellularLocation>
</comment>
<keyword evidence="8 9" id="KW-0961">Cell wall biogenesis/degradation</keyword>
<dbReference type="NCBIfam" id="TIGR01695">
    <property type="entry name" value="murJ_mviN"/>
    <property type="match status" value="1"/>
</dbReference>
<feature type="transmembrane region" description="Helical" evidence="8">
    <location>
        <begin position="454"/>
        <end position="479"/>
    </location>
</feature>
<dbReference type="AlphaFoldDB" id="A0A538U0J5"/>
<gene>
    <name evidence="8 10" type="primary">murJ</name>
    <name evidence="10" type="ORF">E6K81_14985</name>
</gene>
<dbReference type="CDD" id="cd13123">
    <property type="entry name" value="MATE_MurJ_like"/>
    <property type="match status" value="1"/>
</dbReference>
<dbReference type="PIRSF" id="PIRSF002869">
    <property type="entry name" value="MviN"/>
    <property type="match status" value="1"/>
</dbReference>
<evidence type="ECO:0000256" key="8">
    <source>
        <dbReference type="HAMAP-Rule" id="MF_02078"/>
    </source>
</evidence>
<name>A0A538U0J5_UNCEI</name>
<keyword evidence="2 8" id="KW-1003">Cell membrane</keyword>
<feature type="transmembrane region" description="Helical" evidence="8">
    <location>
        <begin position="137"/>
        <end position="155"/>
    </location>
</feature>
<feature type="transmembrane region" description="Helical" evidence="8">
    <location>
        <begin position="491"/>
        <end position="509"/>
    </location>
</feature>
<sequence>MSDERLVARRAGVVGAATMLSRVLGLVREQVMAALFGAGFATDAFNVAFRIPNLLRDLFAEGAMSSAFVPIFTEYHQKRGADEAWALGRQLMATLFLVLLAICVVGYGLTPLLVRVFAPGFAAIPGKLDLTVMLTRVMLPFLPAVALAAAAMGMLNARDSFAVPALAPTMLNLGMVVFGVALIPVVERFGQPPILAMAMGVLIGGIGQFAFQLPALGRKGFRLRPEWPSGHPGVRRVALLMTPAAVGLAATQVNLFVSTLIASLLEQGSVSWLSYAFRLMQLPIGVFGVALATVSMPLLARAAVDHDLPALKRTLSATLRLVLLLTVPAALWLGVMAVPVIALLYQHGRFHAHDTQQTAWALGMYCVGLPAFAGVGVLTRTFYALGDTRTPVQASFVSVGLNLGLNLLFIGPLRSLGLKHAGLALATSATAITNLLQLAWYLRRRVGPLEGRRLVNTFWRVGLAAGIAAALCAVALKLAGPRLGGGWGGEALEVSGGLVIALASGYAAMRVLKVEELSTVTGLAAALKRRITGG</sequence>
<feature type="transmembrane region" description="Helical" evidence="8">
    <location>
        <begin position="357"/>
        <end position="378"/>
    </location>
</feature>
<comment type="function">
    <text evidence="8 9">Involved in peptidoglycan biosynthesis. Transports lipid-linked peptidoglycan precursors from the inner to the outer leaflet of the cytoplasmic membrane.</text>
</comment>
<evidence type="ECO:0000256" key="6">
    <source>
        <dbReference type="ARBA" id="ARBA00022989"/>
    </source>
</evidence>
<evidence type="ECO:0000256" key="2">
    <source>
        <dbReference type="ARBA" id="ARBA00022475"/>
    </source>
</evidence>
<dbReference type="InterPro" id="IPR051050">
    <property type="entry name" value="Lipid_II_flippase_MurJ/MviN"/>
</dbReference>
<keyword evidence="6 8" id="KW-1133">Transmembrane helix</keyword>